<dbReference type="AlphaFoldDB" id="A0A9N9NHX8"/>
<dbReference type="EMBL" id="CAJVPP010018515">
    <property type="protein sequence ID" value="CAG8735705.1"/>
    <property type="molecule type" value="Genomic_DNA"/>
</dbReference>
<name>A0A9N9NHX8_FUNMO</name>
<keyword evidence="2" id="KW-1185">Reference proteome</keyword>
<feature type="non-terminal residue" evidence="1">
    <location>
        <position position="1"/>
    </location>
</feature>
<sequence>RLKVSNVRNSQRYCLTSSGASARSTQSLQRKKFSKKLSCAPTPLRSLSQRLD</sequence>
<evidence type="ECO:0000313" key="2">
    <source>
        <dbReference type="Proteomes" id="UP000789375"/>
    </source>
</evidence>
<accession>A0A9N9NHX8</accession>
<reference evidence="1" key="1">
    <citation type="submission" date="2021-06" db="EMBL/GenBank/DDBJ databases">
        <authorList>
            <person name="Kallberg Y."/>
            <person name="Tangrot J."/>
            <person name="Rosling A."/>
        </authorList>
    </citation>
    <scope>NUCLEOTIDE SEQUENCE</scope>
    <source>
        <strain evidence="1">87-6 pot B 2015</strain>
    </source>
</reference>
<protein>
    <submittedName>
        <fullName evidence="1">2864_t:CDS:1</fullName>
    </submittedName>
</protein>
<comment type="caution">
    <text evidence="1">The sequence shown here is derived from an EMBL/GenBank/DDBJ whole genome shotgun (WGS) entry which is preliminary data.</text>
</comment>
<organism evidence="1 2">
    <name type="scientific">Funneliformis mosseae</name>
    <name type="common">Endomycorrhizal fungus</name>
    <name type="synonym">Glomus mosseae</name>
    <dbReference type="NCBI Taxonomy" id="27381"/>
    <lineage>
        <taxon>Eukaryota</taxon>
        <taxon>Fungi</taxon>
        <taxon>Fungi incertae sedis</taxon>
        <taxon>Mucoromycota</taxon>
        <taxon>Glomeromycotina</taxon>
        <taxon>Glomeromycetes</taxon>
        <taxon>Glomerales</taxon>
        <taxon>Glomeraceae</taxon>
        <taxon>Funneliformis</taxon>
    </lineage>
</organism>
<evidence type="ECO:0000313" key="1">
    <source>
        <dbReference type="EMBL" id="CAG8735705.1"/>
    </source>
</evidence>
<proteinExistence type="predicted"/>
<gene>
    <name evidence="1" type="ORF">FMOSSE_LOCUS15875</name>
</gene>
<dbReference type="Proteomes" id="UP000789375">
    <property type="component" value="Unassembled WGS sequence"/>
</dbReference>